<protein>
    <recommendedName>
        <fullName evidence="2">Alcohol dehydrogenase-like C-terminal domain-containing protein</fullName>
    </recommendedName>
</protein>
<evidence type="ECO:0000256" key="1">
    <source>
        <dbReference type="SAM" id="Phobius"/>
    </source>
</evidence>
<keyword evidence="1" id="KW-0812">Transmembrane</keyword>
<dbReference type="InterPro" id="IPR052711">
    <property type="entry name" value="Zinc_ADH-like"/>
</dbReference>
<dbReference type="InterPro" id="IPR011032">
    <property type="entry name" value="GroES-like_sf"/>
</dbReference>
<dbReference type="EMBL" id="JAIXMP010000021">
    <property type="protein sequence ID" value="KAI9256427.1"/>
    <property type="molecule type" value="Genomic_DNA"/>
</dbReference>
<dbReference type="Gene3D" id="3.90.180.10">
    <property type="entry name" value="Medium-chain alcohol dehydrogenases, catalytic domain"/>
    <property type="match status" value="1"/>
</dbReference>
<dbReference type="Gene3D" id="3.40.50.720">
    <property type="entry name" value="NAD(P)-binding Rossmann-like Domain"/>
    <property type="match status" value="2"/>
</dbReference>
<reference evidence="3" key="1">
    <citation type="journal article" date="2022" name="IScience">
        <title>Evolution of zygomycete secretomes and the origins of terrestrial fungal ecologies.</title>
        <authorList>
            <person name="Chang Y."/>
            <person name="Wang Y."/>
            <person name="Mondo S."/>
            <person name="Ahrendt S."/>
            <person name="Andreopoulos W."/>
            <person name="Barry K."/>
            <person name="Beard J."/>
            <person name="Benny G.L."/>
            <person name="Blankenship S."/>
            <person name="Bonito G."/>
            <person name="Cuomo C."/>
            <person name="Desiro A."/>
            <person name="Gervers K.A."/>
            <person name="Hundley H."/>
            <person name="Kuo A."/>
            <person name="LaButti K."/>
            <person name="Lang B.F."/>
            <person name="Lipzen A."/>
            <person name="O'Donnell K."/>
            <person name="Pangilinan J."/>
            <person name="Reynolds N."/>
            <person name="Sandor L."/>
            <person name="Smith M.E."/>
            <person name="Tsang A."/>
            <person name="Grigoriev I.V."/>
            <person name="Stajich J.E."/>
            <person name="Spatafora J.W."/>
        </authorList>
    </citation>
    <scope>NUCLEOTIDE SEQUENCE</scope>
    <source>
        <strain evidence="3">RSA 2281</strain>
    </source>
</reference>
<feature type="transmembrane region" description="Helical" evidence="1">
    <location>
        <begin position="167"/>
        <end position="188"/>
    </location>
</feature>
<dbReference type="Proteomes" id="UP001209540">
    <property type="component" value="Unassembled WGS sequence"/>
</dbReference>
<accession>A0AAD5K578</accession>
<keyword evidence="4" id="KW-1185">Reference proteome</keyword>
<reference evidence="3" key="2">
    <citation type="submission" date="2023-02" db="EMBL/GenBank/DDBJ databases">
        <authorList>
            <consortium name="DOE Joint Genome Institute"/>
            <person name="Mondo S.J."/>
            <person name="Chang Y."/>
            <person name="Wang Y."/>
            <person name="Ahrendt S."/>
            <person name="Andreopoulos W."/>
            <person name="Barry K."/>
            <person name="Beard J."/>
            <person name="Benny G.L."/>
            <person name="Blankenship S."/>
            <person name="Bonito G."/>
            <person name="Cuomo C."/>
            <person name="Desiro A."/>
            <person name="Gervers K.A."/>
            <person name="Hundley H."/>
            <person name="Kuo A."/>
            <person name="LaButti K."/>
            <person name="Lang B.F."/>
            <person name="Lipzen A."/>
            <person name="O'Donnell K."/>
            <person name="Pangilinan J."/>
            <person name="Reynolds N."/>
            <person name="Sandor L."/>
            <person name="Smith M.W."/>
            <person name="Tsang A."/>
            <person name="Grigoriev I.V."/>
            <person name="Stajich J.E."/>
            <person name="Spatafora J.W."/>
        </authorList>
    </citation>
    <scope>NUCLEOTIDE SEQUENCE</scope>
    <source>
        <strain evidence="3">RSA 2281</strain>
    </source>
</reference>
<name>A0AAD5K578_9FUNG</name>
<dbReference type="InterPro" id="IPR013149">
    <property type="entry name" value="ADH-like_C"/>
</dbReference>
<feature type="domain" description="Alcohol dehydrogenase-like C-terminal" evidence="2">
    <location>
        <begin position="187"/>
        <end position="255"/>
    </location>
</feature>
<evidence type="ECO:0000313" key="4">
    <source>
        <dbReference type="Proteomes" id="UP001209540"/>
    </source>
</evidence>
<dbReference type="SUPFAM" id="SSF51735">
    <property type="entry name" value="NAD(P)-binding Rossmann-fold domains"/>
    <property type="match status" value="1"/>
</dbReference>
<organism evidence="3 4">
    <name type="scientific">Phascolomyces articulosus</name>
    <dbReference type="NCBI Taxonomy" id="60185"/>
    <lineage>
        <taxon>Eukaryota</taxon>
        <taxon>Fungi</taxon>
        <taxon>Fungi incertae sedis</taxon>
        <taxon>Mucoromycota</taxon>
        <taxon>Mucoromycotina</taxon>
        <taxon>Mucoromycetes</taxon>
        <taxon>Mucorales</taxon>
        <taxon>Lichtheimiaceae</taxon>
        <taxon>Phascolomyces</taxon>
    </lineage>
</organism>
<evidence type="ECO:0000313" key="3">
    <source>
        <dbReference type="EMBL" id="KAI9256427.1"/>
    </source>
</evidence>
<keyword evidence="1" id="KW-0472">Membrane</keyword>
<feature type="transmembrane region" description="Helical" evidence="1">
    <location>
        <begin position="129"/>
        <end position="155"/>
    </location>
</feature>
<keyword evidence="1" id="KW-1133">Transmembrane helix</keyword>
<dbReference type="SUPFAM" id="SSF50129">
    <property type="entry name" value="GroES-like"/>
    <property type="match status" value="1"/>
</dbReference>
<dbReference type="PANTHER" id="PTHR45033:SF2">
    <property type="entry name" value="ZINC-TYPE ALCOHOL DEHYDROGENASE-LIKE PROTEIN C1773.06C"/>
    <property type="match status" value="1"/>
</dbReference>
<gene>
    <name evidence="3" type="ORF">BDA99DRAFT_547831</name>
</gene>
<evidence type="ECO:0000259" key="2">
    <source>
        <dbReference type="Pfam" id="PF00107"/>
    </source>
</evidence>
<dbReference type="InterPro" id="IPR036291">
    <property type="entry name" value="NAD(P)-bd_dom_sf"/>
</dbReference>
<sequence>MSQQQTVFRSFGKTIKEIKSVQEHIPNIDKPRVLIKIKSVALNYRDIAVATDCYPFPANKEHVPCPGSAGVVINIGRFDDSVVAPFDPTHFYGVPRELTNQYGDPQDGVLLQYKVVPAITVIRLPKDTYLFYAETVSLVYTELSYILLFLCIGVAARNYLYGGIPFIAGQSVLLLGTGGPSVTVLILARAAGEKAIITSSSDEKLRYIKDKYGVDFIIETSGPGTIAKSIASIKRGGQVAVVGFLAQPSEMPDATTFILAKLCTTWSNLSIRKIALPVEKKLGFTDNQVHTALEHVQGGTYIGKVVK</sequence>
<comment type="caution">
    <text evidence="3">The sequence shown here is derived from an EMBL/GenBank/DDBJ whole genome shotgun (WGS) entry which is preliminary data.</text>
</comment>
<dbReference type="PANTHER" id="PTHR45033">
    <property type="match status" value="1"/>
</dbReference>
<dbReference type="Pfam" id="PF00107">
    <property type="entry name" value="ADH_zinc_N"/>
    <property type="match status" value="1"/>
</dbReference>
<dbReference type="AlphaFoldDB" id="A0AAD5K578"/>
<proteinExistence type="predicted"/>